<evidence type="ECO:0000256" key="3">
    <source>
        <dbReference type="ARBA" id="ARBA00023172"/>
    </source>
</evidence>
<dbReference type="PANTHER" id="PTHR30349:SF64">
    <property type="entry name" value="PROPHAGE INTEGRASE INTD-RELATED"/>
    <property type="match status" value="1"/>
</dbReference>
<comment type="caution">
    <text evidence="7">The sequence shown here is derived from an EMBL/GenBank/DDBJ whole genome shotgun (WGS) entry which is preliminary data.</text>
</comment>
<name>R7ACX6_9FIRM</name>
<dbReference type="EMBL" id="CBHH010000059">
    <property type="protein sequence ID" value="CDD58648.1"/>
    <property type="molecule type" value="Genomic_DNA"/>
</dbReference>
<dbReference type="Pfam" id="PF00589">
    <property type="entry name" value="Phage_integrase"/>
    <property type="match status" value="1"/>
</dbReference>
<sequence length="301" mass="35697">MLQDCYEEFLKNRRVYCVEKTLKYYADNVQRFINFCNDNDVIDECCIDQALIEDYIMHLKSSGISMTSIHTYVRAVRSFVNWMYDFDIIPINPFKRVRLPRADPAPVLPLSEEEVKRIDNYILTQMTMQRRNYIIFHLLLDCGLRSGEIVRLRIRDVMPDTGILEIFKSKGNKSRYVPIPPALMNELQRYIKTQYRKNRKDNVFYLESGEPINSEAIKRMCTKIKNQTGIDRFHAHLCRHTFATSFFMGGGQMEGLRVLTGHADYEVLKGYLHVAKAMELMNYNIYRLDDIYFRQFNYHNK</sequence>
<dbReference type="PANTHER" id="PTHR30349">
    <property type="entry name" value="PHAGE INTEGRASE-RELATED"/>
    <property type="match status" value="1"/>
</dbReference>
<dbReference type="CDD" id="cd00397">
    <property type="entry name" value="DNA_BRE_C"/>
    <property type="match status" value="1"/>
</dbReference>
<dbReference type="Pfam" id="PF13102">
    <property type="entry name" value="Phage_int_SAM_5"/>
    <property type="match status" value="1"/>
</dbReference>
<dbReference type="Gene3D" id="1.10.443.10">
    <property type="entry name" value="Intergrase catalytic core"/>
    <property type="match status" value="1"/>
</dbReference>
<dbReference type="PROSITE" id="PS51898">
    <property type="entry name" value="TYR_RECOMBINASE"/>
    <property type="match status" value="1"/>
</dbReference>
<evidence type="ECO:0000256" key="2">
    <source>
        <dbReference type="ARBA" id="ARBA00023125"/>
    </source>
</evidence>
<dbReference type="InterPro" id="IPR044068">
    <property type="entry name" value="CB"/>
</dbReference>
<dbReference type="SUPFAM" id="SSF56349">
    <property type="entry name" value="DNA breaking-rejoining enzymes"/>
    <property type="match status" value="1"/>
</dbReference>
<gene>
    <name evidence="7" type="ORF">BN656_02164</name>
</gene>
<dbReference type="GO" id="GO:0006310">
    <property type="term" value="P:DNA recombination"/>
    <property type="evidence" value="ECO:0007669"/>
    <property type="project" value="UniProtKB-KW"/>
</dbReference>
<evidence type="ECO:0000256" key="1">
    <source>
        <dbReference type="ARBA" id="ARBA00008857"/>
    </source>
</evidence>
<evidence type="ECO:0000259" key="6">
    <source>
        <dbReference type="PROSITE" id="PS51900"/>
    </source>
</evidence>
<dbReference type="PROSITE" id="PS51900">
    <property type="entry name" value="CB"/>
    <property type="match status" value="1"/>
</dbReference>
<keyword evidence="2 4" id="KW-0238">DNA-binding</keyword>
<keyword evidence="3" id="KW-0233">DNA recombination</keyword>
<comment type="similarity">
    <text evidence="1">Belongs to the 'phage' integrase family.</text>
</comment>
<dbReference type="GO" id="GO:0003677">
    <property type="term" value="F:DNA binding"/>
    <property type="evidence" value="ECO:0007669"/>
    <property type="project" value="UniProtKB-UniRule"/>
</dbReference>
<dbReference type="Gene3D" id="1.10.150.130">
    <property type="match status" value="1"/>
</dbReference>
<dbReference type="InterPro" id="IPR050090">
    <property type="entry name" value="Tyrosine_recombinase_XerCD"/>
</dbReference>
<dbReference type="InterPro" id="IPR025269">
    <property type="entry name" value="SAM-like_dom"/>
</dbReference>
<feature type="domain" description="Core-binding (CB)" evidence="6">
    <location>
        <begin position="1"/>
        <end position="84"/>
    </location>
</feature>
<evidence type="ECO:0000313" key="8">
    <source>
        <dbReference type="Proteomes" id="UP000018141"/>
    </source>
</evidence>
<dbReference type="InterPro" id="IPR010998">
    <property type="entry name" value="Integrase_recombinase_N"/>
</dbReference>
<dbReference type="AlphaFoldDB" id="R7ACX6"/>
<dbReference type="InterPro" id="IPR013762">
    <property type="entry name" value="Integrase-like_cat_sf"/>
</dbReference>
<organism evidence="7 8">
    <name type="scientific">Bacteroides pectinophilus CAG:437</name>
    <dbReference type="NCBI Taxonomy" id="1263051"/>
    <lineage>
        <taxon>Bacteria</taxon>
        <taxon>Bacillati</taxon>
        <taxon>Bacillota</taxon>
        <taxon>Clostridia</taxon>
        <taxon>Eubacteriales</taxon>
    </lineage>
</organism>
<protein>
    <submittedName>
        <fullName evidence="7">Site-specific recombinase XerD</fullName>
    </submittedName>
</protein>
<dbReference type="GO" id="GO:0015074">
    <property type="term" value="P:DNA integration"/>
    <property type="evidence" value="ECO:0007669"/>
    <property type="project" value="InterPro"/>
</dbReference>
<evidence type="ECO:0000256" key="4">
    <source>
        <dbReference type="PROSITE-ProRule" id="PRU01248"/>
    </source>
</evidence>
<accession>R7ACX6</accession>
<reference evidence="7" key="1">
    <citation type="submission" date="2012-11" db="EMBL/GenBank/DDBJ databases">
        <title>Dependencies among metagenomic species, viruses, plasmids and units of genetic variation.</title>
        <authorList>
            <person name="Nielsen H.B."/>
            <person name="Almeida M."/>
            <person name="Juncker A.S."/>
            <person name="Rasmussen S."/>
            <person name="Li J."/>
            <person name="Sunagawa S."/>
            <person name="Plichta D."/>
            <person name="Gautier L."/>
            <person name="Le Chatelier E."/>
            <person name="Peletier E."/>
            <person name="Bonde I."/>
            <person name="Nielsen T."/>
            <person name="Manichanh C."/>
            <person name="Arumugam M."/>
            <person name="Batto J."/>
            <person name="Santos M.B.Q.D."/>
            <person name="Blom N."/>
            <person name="Borruel N."/>
            <person name="Burgdorf K.S."/>
            <person name="Boumezbeur F."/>
            <person name="Casellas F."/>
            <person name="Dore J."/>
            <person name="Guarner F."/>
            <person name="Hansen T."/>
            <person name="Hildebrand F."/>
            <person name="Kaas R.S."/>
            <person name="Kennedy S."/>
            <person name="Kristiansen K."/>
            <person name="Kultima J.R."/>
            <person name="Leonard P."/>
            <person name="Levenez F."/>
            <person name="Lund O."/>
            <person name="Moumen B."/>
            <person name="Le Paslier D."/>
            <person name="Pons N."/>
            <person name="Pedersen O."/>
            <person name="Prifti E."/>
            <person name="Qin J."/>
            <person name="Raes J."/>
            <person name="Tap J."/>
            <person name="Tims S."/>
            <person name="Ussery D.W."/>
            <person name="Yamada T."/>
            <person name="MetaHit consortium"/>
            <person name="Renault P."/>
            <person name="Sicheritz-Ponten T."/>
            <person name="Bork P."/>
            <person name="Wang J."/>
            <person name="Brunak S."/>
            <person name="Ehrlich S.D."/>
        </authorList>
    </citation>
    <scope>NUCLEOTIDE SEQUENCE [LARGE SCALE GENOMIC DNA]</scope>
</reference>
<feature type="domain" description="Tyr recombinase" evidence="5">
    <location>
        <begin position="105"/>
        <end position="287"/>
    </location>
</feature>
<dbReference type="Proteomes" id="UP000018141">
    <property type="component" value="Unassembled WGS sequence"/>
</dbReference>
<dbReference type="InterPro" id="IPR011010">
    <property type="entry name" value="DNA_brk_join_enz"/>
</dbReference>
<evidence type="ECO:0000259" key="5">
    <source>
        <dbReference type="PROSITE" id="PS51898"/>
    </source>
</evidence>
<proteinExistence type="inferred from homology"/>
<dbReference type="InterPro" id="IPR002104">
    <property type="entry name" value="Integrase_catalytic"/>
</dbReference>
<evidence type="ECO:0000313" key="7">
    <source>
        <dbReference type="EMBL" id="CDD58648.1"/>
    </source>
</evidence>